<dbReference type="Pfam" id="PF00753">
    <property type="entry name" value="Lactamase_B"/>
    <property type="match status" value="1"/>
</dbReference>
<dbReference type="Gene3D" id="3.60.15.10">
    <property type="entry name" value="Ribonuclease Z/Hydroxyacylglutathione hydrolase-like"/>
    <property type="match status" value="1"/>
</dbReference>
<dbReference type="PANTHER" id="PTHR30619:SF7">
    <property type="entry name" value="BETA-LACTAMASE DOMAIN PROTEIN"/>
    <property type="match status" value="1"/>
</dbReference>
<evidence type="ECO:0000259" key="1">
    <source>
        <dbReference type="SMART" id="SM00849"/>
    </source>
</evidence>
<gene>
    <name evidence="2" type="ORF">CIL03_15380</name>
</gene>
<dbReference type="InterPro" id="IPR036866">
    <property type="entry name" value="RibonucZ/Hydroxyglut_hydro"/>
</dbReference>
<feature type="domain" description="Metallo-beta-lactamase" evidence="1">
    <location>
        <begin position="43"/>
        <end position="210"/>
    </location>
</feature>
<dbReference type="RefSeq" id="WP_094886774.1">
    <property type="nucleotide sequence ID" value="NZ_NPMS01000008.1"/>
</dbReference>
<dbReference type="InterPro" id="IPR001279">
    <property type="entry name" value="Metallo-B-lactamas"/>
</dbReference>
<dbReference type="SUPFAM" id="SSF56281">
    <property type="entry name" value="Metallo-hydrolase/oxidoreductase"/>
    <property type="match status" value="1"/>
</dbReference>
<dbReference type="InterPro" id="IPR052159">
    <property type="entry name" value="Competence_DNA_uptake"/>
</dbReference>
<dbReference type="PANTHER" id="PTHR30619">
    <property type="entry name" value="DNA INTERNALIZATION/COMPETENCE PROTEIN COMEC/REC2"/>
    <property type="match status" value="1"/>
</dbReference>
<evidence type="ECO:0000313" key="2">
    <source>
        <dbReference type="EMBL" id="OZU87746.1"/>
    </source>
</evidence>
<dbReference type="Proteomes" id="UP000216498">
    <property type="component" value="Unassembled WGS sequence"/>
</dbReference>
<organism evidence="2 3">
    <name type="scientific">Virgibacillus indicus</name>
    <dbReference type="NCBI Taxonomy" id="2024554"/>
    <lineage>
        <taxon>Bacteria</taxon>
        <taxon>Bacillati</taxon>
        <taxon>Bacillota</taxon>
        <taxon>Bacilli</taxon>
        <taxon>Bacillales</taxon>
        <taxon>Bacillaceae</taxon>
        <taxon>Virgibacillus</taxon>
    </lineage>
</organism>
<dbReference type="AlphaFoldDB" id="A0A265N8V7"/>
<sequence length="293" mass="33047">MSWSKQSQIAFILFLLLLSITQPIQVFAESKEVMDVHFIDVGQGDSILIITPSDKTILIDGGPPEAGKKVVSYLEELNIEKIDLLIATHPDIDHIGGLPHVMKSFEIKQILDSGKLYSTKTYGRYLNQIWKDDIPVEIARKNDQVKIDPLLDIKILNSYEKNKNNNQSSIVLKISYNEIDFLLMSDVEMEQEKVLLKHQDLQSEIIKVAHHGSNTSTSLGFLKEVAPQAAILTYSIENDYGHPVDRVIENLYKVNATIYSTAAYGDVVIRTNGNNYFILPQREPINNLKHDAG</sequence>
<evidence type="ECO:0000313" key="3">
    <source>
        <dbReference type="Proteomes" id="UP000216498"/>
    </source>
</evidence>
<dbReference type="SMART" id="SM00849">
    <property type="entry name" value="Lactamase_B"/>
    <property type="match status" value="1"/>
</dbReference>
<comment type="caution">
    <text evidence="2">The sequence shown here is derived from an EMBL/GenBank/DDBJ whole genome shotgun (WGS) entry which is preliminary data.</text>
</comment>
<proteinExistence type="predicted"/>
<accession>A0A265N8V7</accession>
<dbReference type="OrthoDB" id="9761531at2"/>
<reference evidence="2 3" key="1">
    <citation type="submission" date="2017-08" db="EMBL/GenBank/DDBJ databases">
        <title>Virgibacillus indicus sp. nov. and Virgibacillus profoundi sp. nov, two moderately halophilic bacteria isolated from marine sediment by using the Microfluidic Streak Plate.</title>
        <authorList>
            <person name="Xu B."/>
            <person name="Hu B."/>
            <person name="Wang J."/>
            <person name="Zhu Y."/>
            <person name="Huang L."/>
            <person name="Du W."/>
            <person name="Huang Y."/>
        </authorList>
    </citation>
    <scope>NUCLEOTIDE SEQUENCE [LARGE SCALE GENOMIC DNA]</scope>
    <source>
        <strain evidence="2 3">IO3-P2-C2</strain>
    </source>
</reference>
<dbReference type="CDD" id="cd07731">
    <property type="entry name" value="ComA-like_MBL-fold"/>
    <property type="match status" value="1"/>
</dbReference>
<keyword evidence="3" id="KW-1185">Reference proteome</keyword>
<protein>
    <submittedName>
        <fullName evidence="2">Competence protein</fullName>
    </submittedName>
</protein>
<name>A0A265N8V7_9BACI</name>
<dbReference type="InterPro" id="IPR035681">
    <property type="entry name" value="ComA-like_MBL"/>
</dbReference>
<dbReference type="EMBL" id="NPMS01000008">
    <property type="protein sequence ID" value="OZU87746.1"/>
    <property type="molecule type" value="Genomic_DNA"/>
</dbReference>